<dbReference type="EMBL" id="CM047941">
    <property type="protein sequence ID" value="KAI9902833.1"/>
    <property type="molecule type" value="Genomic_DNA"/>
</dbReference>
<dbReference type="Proteomes" id="UP001163324">
    <property type="component" value="Chromosome 2"/>
</dbReference>
<proteinExistence type="predicted"/>
<name>A0ACC0V9L0_9HYPO</name>
<reference evidence="1" key="1">
    <citation type="submission" date="2022-10" db="EMBL/GenBank/DDBJ databases">
        <title>Complete Genome of Trichothecium roseum strain YXFP-22015, a Plant Pathogen Isolated from Citrus.</title>
        <authorList>
            <person name="Wang Y."/>
            <person name="Zhu L."/>
        </authorList>
    </citation>
    <scope>NUCLEOTIDE SEQUENCE</scope>
    <source>
        <strain evidence="1">YXFP-22015</strain>
    </source>
</reference>
<organism evidence="1 2">
    <name type="scientific">Trichothecium roseum</name>
    <dbReference type="NCBI Taxonomy" id="47278"/>
    <lineage>
        <taxon>Eukaryota</taxon>
        <taxon>Fungi</taxon>
        <taxon>Dikarya</taxon>
        <taxon>Ascomycota</taxon>
        <taxon>Pezizomycotina</taxon>
        <taxon>Sordariomycetes</taxon>
        <taxon>Hypocreomycetidae</taxon>
        <taxon>Hypocreales</taxon>
        <taxon>Hypocreales incertae sedis</taxon>
        <taxon>Trichothecium</taxon>
    </lineage>
</organism>
<comment type="caution">
    <text evidence="1">The sequence shown here is derived from an EMBL/GenBank/DDBJ whole genome shotgun (WGS) entry which is preliminary data.</text>
</comment>
<evidence type="ECO:0000313" key="2">
    <source>
        <dbReference type="Proteomes" id="UP001163324"/>
    </source>
</evidence>
<evidence type="ECO:0000313" key="1">
    <source>
        <dbReference type="EMBL" id="KAI9902833.1"/>
    </source>
</evidence>
<keyword evidence="2" id="KW-1185">Reference proteome</keyword>
<accession>A0ACC0V9L0</accession>
<protein>
    <submittedName>
        <fullName evidence="1">Uncharacterized protein</fullName>
    </submittedName>
</protein>
<sequence length="464" mass="52119">MADSDFFAWECRDKEDEAKLAHDHPDRRLNRQLEQENLQLKRLLRENGIAWSSVSKSYISSGDPPAGRRKTRSSMAAKGLGNPHLPMEIILRILTFALTSQYPIIDPLSPCTVRNITKQEEQDRKAQLAIGILSTCKALREEGSQVLWTSNAFTFTSPQAVRNFAALDARYRSQISHVNFRVIAQYYDDDKSRTHRLSKSYHRDLKRDLKLKVEYRPKEGPLIRPGFRSYSWSQIVDFFAALRPPYDPGVANIMTPRPRLLPALTSLRLDLVNFADGLLPFSGSEFHDIASHEFGCTLNELQVTGMPFDDAGIKATCELCGLLKDEGLYLDCIPTAVLGCKGRLSSLSTATWCGRVVRAQKANDSDNDDDDDDGDDYAAHHPKLGLLPPAPAEEGHPETPPDMVNSIIWKKVPVARDDSMREWLPFRRQSGYEAKGIVPARIGAVHVPDLSIWELASDLGFPMF</sequence>
<gene>
    <name evidence="1" type="ORF">N3K66_002185</name>
</gene>